<evidence type="ECO:0000256" key="1">
    <source>
        <dbReference type="SAM" id="SignalP"/>
    </source>
</evidence>
<dbReference type="RefSeq" id="WP_254569923.1">
    <property type="nucleotide sequence ID" value="NZ_CP098502.1"/>
</dbReference>
<feature type="chain" id="PRO_5046407555" evidence="1">
    <location>
        <begin position="28"/>
        <end position="631"/>
    </location>
</feature>
<feature type="domain" description="PKD" evidence="2">
    <location>
        <begin position="580"/>
        <end position="616"/>
    </location>
</feature>
<dbReference type="InterPro" id="IPR035986">
    <property type="entry name" value="PKD_dom_sf"/>
</dbReference>
<dbReference type="EMBL" id="CP098502">
    <property type="protein sequence ID" value="UTI63190.1"/>
    <property type="molecule type" value="Genomic_DNA"/>
</dbReference>
<gene>
    <name evidence="3" type="ORF">NBH00_17710</name>
</gene>
<evidence type="ECO:0000259" key="2">
    <source>
        <dbReference type="PROSITE" id="PS50093"/>
    </source>
</evidence>
<evidence type="ECO:0000313" key="3">
    <source>
        <dbReference type="EMBL" id="UTI63190.1"/>
    </source>
</evidence>
<name>A0ABY5DP16_9ACTN</name>
<evidence type="ECO:0000313" key="4">
    <source>
        <dbReference type="Proteomes" id="UP001056035"/>
    </source>
</evidence>
<feature type="signal peptide" evidence="1">
    <location>
        <begin position="1"/>
        <end position="27"/>
    </location>
</feature>
<sequence length="631" mass="65063">MRARPTASLATVVLASVALLPAAPAQAAFFPGEAIDGGAGLKRVGDVDVARDGSGAVTYVKSDGGVDHIYVARLVSGVFQAPERVDGGLVPAGSDPEVAVADGGRTAVVWVTSGQVFAAVRGAGAPGFSAPQMISAGTAPSVDMSINGVAYTSFTAPGASAADVRIARLERDGTAFTELPDTLDINPGEDAGTGGGTSDVVVSADGTAVVVWGEAGHVFGRRVFENRISAAPQDLSVDSLGGHAGNVQSATDPHIDIEDDSSFAWVTFRETFDDGIPHTVARRLVGSQFEAPTQVDGVGFGGDQANTSNVAMNGRGEGLAVTGTAAQTTQVSLLHDDTFFAAQHVNQPNNVAPRPVGDFAENNDGYAAWFQGTSAQAATVQAVAYDVSLAKRTVPAPGPVTDLANPDFGPVDPAAGLDMAVDRVGDAAAVFVQGTGDGRKLIFSGYDRTPGIFTNSTTRRFRDLSRPVLAWSPSFDLWGPVTYSVEVDGVVVGQTQATRLPLTTPLADGVHTMKVTAADRHGQTYVTKPTAVKVDTLAPTLSFSVSGVRAKGRRQTVKVRATDPAAPAGRASGLARVVIDFGDGARAKSRQAAHAYRQGGAHTIRVSATDRAGNVTVVKRAITLRKKPKKS</sequence>
<protein>
    <submittedName>
        <fullName evidence="3">PKD domain-containing protein</fullName>
    </submittedName>
</protein>
<dbReference type="SUPFAM" id="SSF49299">
    <property type="entry name" value="PKD domain"/>
    <property type="match status" value="1"/>
</dbReference>
<dbReference type="PROSITE" id="PS50093">
    <property type="entry name" value="PKD"/>
    <property type="match status" value="1"/>
</dbReference>
<dbReference type="Pfam" id="PF18911">
    <property type="entry name" value="PKD_4"/>
    <property type="match status" value="1"/>
</dbReference>
<keyword evidence="1" id="KW-0732">Signal</keyword>
<dbReference type="Proteomes" id="UP001056035">
    <property type="component" value="Chromosome"/>
</dbReference>
<reference evidence="3 4" key="1">
    <citation type="submission" date="2022-06" db="EMBL/GenBank/DDBJ databases">
        <title>Paraconexibacter antarcticus.</title>
        <authorList>
            <person name="Kim C.S."/>
        </authorList>
    </citation>
    <scope>NUCLEOTIDE SEQUENCE [LARGE SCALE GENOMIC DNA]</scope>
    <source>
        <strain evidence="3 4">02-257</strain>
    </source>
</reference>
<dbReference type="InterPro" id="IPR000601">
    <property type="entry name" value="PKD_dom"/>
</dbReference>
<dbReference type="Gene3D" id="2.60.40.10">
    <property type="entry name" value="Immunoglobulins"/>
    <property type="match status" value="1"/>
</dbReference>
<dbReference type="InterPro" id="IPR013783">
    <property type="entry name" value="Ig-like_fold"/>
</dbReference>
<organism evidence="3 4">
    <name type="scientific">Paraconexibacter antarcticus</name>
    <dbReference type="NCBI Taxonomy" id="2949664"/>
    <lineage>
        <taxon>Bacteria</taxon>
        <taxon>Bacillati</taxon>
        <taxon>Actinomycetota</taxon>
        <taxon>Thermoleophilia</taxon>
        <taxon>Solirubrobacterales</taxon>
        <taxon>Paraconexibacteraceae</taxon>
        <taxon>Paraconexibacter</taxon>
    </lineage>
</organism>
<proteinExistence type="predicted"/>
<accession>A0ABY5DP16</accession>
<keyword evidence="4" id="KW-1185">Reference proteome</keyword>